<name>A0A413JSX7_BACFG</name>
<comment type="caution">
    <text evidence="1">The sequence shown here is derived from an EMBL/GenBank/DDBJ whole genome shotgun (WGS) entry which is preliminary data.</text>
</comment>
<evidence type="ECO:0008006" key="3">
    <source>
        <dbReference type="Google" id="ProtNLM"/>
    </source>
</evidence>
<gene>
    <name evidence="1" type="ORF">DXA27_21120</name>
</gene>
<dbReference type="EMBL" id="QSDG01000027">
    <property type="protein sequence ID" value="RGY64863.1"/>
    <property type="molecule type" value="Genomic_DNA"/>
</dbReference>
<accession>A0A413JSX7</accession>
<dbReference type="AlphaFoldDB" id="A0A413JSX7"/>
<dbReference type="Proteomes" id="UP000284614">
    <property type="component" value="Unassembled WGS sequence"/>
</dbReference>
<evidence type="ECO:0000313" key="2">
    <source>
        <dbReference type="Proteomes" id="UP000284614"/>
    </source>
</evidence>
<reference evidence="1 2" key="1">
    <citation type="submission" date="2018-08" db="EMBL/GenBank/DDBJ databases">
        <title>A genome reference for cultivated species of the human gut microbiota.</title>
        <authorList>
            <person name="Zou Y."/>
            <person name="Xue W."/>
            <person name="Luo G."/>
        </authorList>
    </citation>
    <scope>NUCLEOTIDE SEQUENCE [LARGE SCALE GENOMIC DNA]</scope>
    <source>
        <strain evidence="1 2">OF01-1</strain>
    </source>
</reference>
<sequence length="104" mass="11721">MLLSLDPDLVQLYGVNGTNLMEDKLKELDIPFLYVADYLEESPLGKAESLLTLSEVIRKRVGCQTISNYLFVLMNSPPMLQIGGGLLKKTPYTFMTFSLLIFNQ</sequence>
<evidence type="ECO:0000313" key="1">
    <source>
        <dbReference type="EMBL" id="RGY64863.1"/>
    </source>
</evidence>
<proteinExistence type="predicted"/>
<organism evidence="1 2">
    <name type="scientific">Bacteroides fragilis</name>
    <dbReference type="NCBI Taxonomy" id="817"/>
    <lineage>
        <taxon>Bacteria</taxon>
        <taxon>Pseudomonadati</taxon>
        <taxon>Bacteroidota</taxon>
        <taxon>Bacteroidia</taxon>
        <taxon>Bacteroidales</taxon>
        <taxon>Bacteroidaceae</taxon>
        <taxon>Bacteroides</taxon>
    </lineage>
</organism>
<protein>
    <recommendedName>
        <fullName evidence="3">Periplasmic binding family protein</fullName>
    </recommendedName>
</protein>